<feature type="region of interest" description="Disordered" evidence="1">
    <location>
        <begin position="1"/>
        <end position="21"/>
    </location>
</feature>
<proteinExistence type="predicted"/>
<dbReference type="SMART" id="SM00195">
    <property type="entry name" value="DSPc"/>
    <property type="match status" value="1"/>
</dbReference>
<feature type="domain" description="Tyrosine-protein phosphatase" evidence="2">
    <location>
        <begin position="43"/>
        <end position="188"/>
    </location>
</feature>
<evidence type="ECO:0000256" key="1">
    <source>
        <dbReference type="SAM" id="MobiDB-lite"/>
    </source>
</evidence>
<accession>A0A6C0HLN8</accession>
<dbReference type="PROSITE" id="PS50054">
    <property type="entry name" value="TYR_PHOSPHATASE_DUAL"/>
    <property type="match status" value="1"/>
</dbReference>
<dbReference type="CDD" id="cd14498">
    <property type="entry name" value="DSP"/>
    <property type="match status" value="1"/>
</dbReference>
<dbReference type="Gene3D" id="3.90.190.10">
    <property type="entry name" value="Protein tyrosine phosphatase superfamily"/>
    <property type="match status" value="1"/>
</dbReference>
<evidence type="ECO:0000313" key="4">
    <source>
        <dbReference type="EMBL" id="QHT81287.1"/>
    </source>
</evidence>
<dbReference type="PANTHER" id="PTHR46377:SF1">
    <property type="entry name" value="DUAL SPECIFICITY PROTEIN PHOSPHATASE 19"/>
    <property type="match status" value="1"/>
</dbReference>
<dbReference type="GO" id="GO:0008579">
    <property type="term" value="F:JUN kinase phosphatase activity"/>
    <property type="evidence" value="ECO:0007669"/>
    <property type="project" value="TreeGrafter"/>
</dbReference>
<dbReference type="InterPro" id="IPR020422">
    <property type="entry name" value="TYR_PHOSPHATASE_DUAL_dom"/>
</dbReference>
<feature type="compositionally biased region" description="Pro residues" evidence="1">
    <location>
        <begin position="12"/>
        <end position="21"/>
    </location>
</feature>
<evidence type="ECO:0000259" key="2">
    <source>
        <dbReference type="PROSITE" id="PS50054"/>
    </source>
</evidence>
<evidence type="ECO:0000259" key="3">
    <source>
        <dbReference type="PROSITE" id="PS50056"/>
    </source>
</evidence>
<feature type="domain" description="Tyrosine specific protein phosphatases" evidence="3">
    <location>
        <begin position="109"/>
        <end position="167"/>
    </location>
</feature>
<dbReference type="AlphaFoldDB" id="A0A6C0HLN8"/>
<dbReference type="InterPro" id="IPR000340">
    <property type="entry name" value="Dual-sp_phosphatase_cat-dom"/>
</dbReference>
<dbReference type="SUPFAM" id="SSF52799">
    <property type="entry name" value="(Phosphotyrosine protein) phosphatases II"/>
    <property type="match status" value="1"/>
</dbReference>
<sequence>MADIRSAGPAGPARPPRPPLVPLFTSAPTPGTDESAFPKDPDSFAGMLMAFLCIGSVATANIPRKLSDNGITHILNVSSFPSIPNNINTPGITTLDCPIDDSPSQSLFTILLAALEFIETANKDGCKIFVHCQAGISRSVAIVMCYMIWKTHNTPDAILTEIQKYRPCAGPNIGFSVQIALFAKHANAECNVSLPLAEIINLAETEYNALMAKQK</sequence>
<dbReference type="InterPro" id="IPR000387">
    <property type="entry name" value="Tyr_Pase_dom"/>
</dbReference>
<reference evidence="4" key="1">
    <citation type="journal article" date="2020" name="Nature">
        <title>Giant virus diversity and host interactions through global metagenomics.</title>
        <authorList>
            <person name="Schulz F."/>
            <person name="Roux S."/>
            <person name="Paez-Espino D."/>
            <person name="Jungbluth S."/>
            <person name="Walsh D.A."/>
            <person name="Denef V.J."/>
            <person name="McMahon K.D."/>
            <person name="Konstantinidis K.T."/>
            <person name="Eloe-Fadrosh E.A."/>
            <person name="Kyrpides N.C."/>
            <person name="Woyke T."/>
        </authorList>
    </citation>
    <scope>NUCLEOTIDE SEQUENCE</scope>
    <source>
        <strain evidence="4">GVMAG-M-3300023184-13</strain>
    </source>
</reference>
<evidence type="ECO:0008006" key="5">
    <source>
        <dbReference type="Google" id="ProtNLM"/>
    </source>
</evidence>
<dbReference type="PROSITE" id="PS50056">
    <property type="entry name" value="TYR_PHOSPHATASE_2"/>
    <property type="match status" value="1"/>
</dbReference>
<dbReference type="Pfam" id="PF00782">
    <property type="entry name" value="DSPc"/>
    <property type="match status" value="1"/>
</dbReference>
<name>A0A6C0HLN8_9ZZZZ</name>
<dbReference type="EMBL" id="MN739980">
    <property type="protein sequence ID" value="QHT81287.1"/>
    <property type="molecule type" value="Genomic_DNA"/>
</dbReference>
<dbReference type="InterPro" id="IPR029021">
    <property type="entry name" value="Prot-tyrosine_phosphatase-like"/>
</dbReference>
<protein>
    <recommendedName>
        <fullName evidence="5">Protein-tyrosine-phosphatase</fullName>
    </recommendedName>
</protein>
<dbReference type="GO" id="GO:0005737">
    <property type="term" value="C:cytoplasm"/>
    <property type="evidence" value="ECO:0007669"/>
    <property type="project" value="TreeGrafter"/>
</dbReference>
<organism evidence="4">
    <name type="scientific">viral metagenome</name>
    <dbReference type="NCBI Taxonomy" id="1070528"/>
    <lineage>
        <taxon>unclassified sequences</taxon>
        <taxon>metagenomes</taxon>
        <taxon>organismal metagenomes</taxon>
    </lineage>
</organism>
<dbReference type="PANTHER" id="PTHR46377">
    <property type="entry name" value="DUAL SPECIFICITY PROTEIN PHOSPHATASE 19"/>
    <property type="match status" value="1"/>
</dbReference>